<feature type="transmembrane region" description="Helical" evidence="9">
    <location>
        <begin position="295"/>
        <end position="323"/>
    </location>
</feature>
<organism evidence="11 12">
    <name type="scientific">Otolemur garnettii</name>
    <name type="common">Small-eared galago</name>
    <name type="synonym">Garnett's greater bushbaby</name>
    <dbReference type="NCBI Taxonomy" id="30611"/>
    <lineage>
        <taxon>Eukaryota</taxon>
        <taxon>Metazoa</taxon>
        <taxon>Chordata</taxon>
        <taxon>Craniata</taxon>
        <taxon>Vertebrata</taxon>
        <taxon>Euteleostomi</taxon>
        <taxon>Mammalia</taxon>
        <taxon>Eutheria</taxon>
        <taxon>Euarchontoglires</taxon>
        <taxon>Primates</taxon>
        <taxon>Strepsirrhini</taxon>
        <taxon>Lorisiformes</taxon>
        <taxon>Galagidae</taxon>
        <taxon>Otolemur</taxon>
    </lineage>
</organism>
<dbReference type="PANTHER" id="PTHR21640">
    <property type="match status" value="1"/>
</dbReference>
<evidence type="ECO:0000313" key="11">
    <source>
        <dbReference type="Ensembl" id="ENSOGAP00000018158.1"/>
    </source>
</evidence>
<feature type="topological domain" description="Cytoplasmic" evidence="7">
    <location>
        <begin position="1"/>
        <end position="296"/>
    </location>
</feature>
<reference evidence="11" key="2">
    <citation type="submission" date="2025-08" db="UniProtKB">
        <authorList>
            <consortium name="Ensembl"/>
        </authorList>
    </citation>
    <scope>IDENTIFICATION</scope>
</reference>
<gene>
    <name evidence="11" type="primary">SYNE4</name>
</gene>
<dbReference type="InterPro" id="IPR012315">
    <property type="entry name" value="KASH"/>
</dbReference>
<dbReference type="InterPro" id="IPR030268">
    <property type="entry name" value="SYNE4"/>
</dbReference>
<dbReference type="GO" id="GO:0034993">
    <property type="term" value="C:meiotic nuclear membrane microtubule tethering complex"/>
    <property type="evidence" value="ECO:0007669"/>
    <property type="project" value="InterPro"/>
</dbReference>
<evidence type="ECO:0000256" key="3">
    <source>
        <dbReference type="ARBA" id="ARBA00022989"/>
    </source>
</evidence>
<dbReference type="GO" id="GO:0045198">
    <property type="term" value="P:establishment of epithelial cell apical/basal polarity"/>
    <property type="evidence" value="ECO:0007669"/>
    <property type="project" value="TreeGrafter"/>
</dbReference>
<evidence type="ECO:0000313" key="12">
    <source>
        <dbReference type="Proteomes" id="UP000005225"/>
    </source>
</evidence>
<accession>H0XPW7</accession>
<evidence type="ECO:0000256" key="9">
    <source>
        <dbReference type="SAM" id="Phobius"/>
    </source>
</evidence>
<keyword evidence="3 9" id="KW-1133">Transmembrane helix</keyword>
<feature type="domain" description="KASH" evidence="10">
    <location>
        <begin position="288"/>
        <end position="345"/>
    </location>
</feature>
<dbReference type="Proteomes" id="UP000005225">
    <property type="component" value="Unassembled WGS sequence"/>
</dbReference>
<dbReference type="SMART" id="SM01249">
    <property type="entry name" value="KASH"/>
    <property type="match status" value="1"/>
</dbReference>
<sequence length="345" mass="36902">MALSPPLGPRLLSEPLNHPPGAPREPEAAGCTTCPPSGGERIRPEQAQNLAQDSLDPPEHFQGRLRGTEPTAGPPRLLMPSSHEDSAGSKHCEALQADLRGAAERVDALLAFGEGLAQRSEPRAWASLEQILRALGAHRDTIFRRLWQLQAQLVGYSLVFKDAGTVDQDLEIEGDADGPGPGGVWGPWAPSSLPTSAELEWDPAGDVGGLGPLGQKTAWTPAAPCELCGHRAPQGRGQGLEDMLMSGLSHRKHLAGYRRCALFQKPQDKKRQVSPSLRDVTLEVDTGAPDPTSRWPLAFLLILLLLLLVGAALLLPIAGVLCCSHVRLARTPYLVLSYVNGLPPI</sequence>
<reference evidence="11" key="3">
    <citation type="submission" date="2025-09" db="UniProtKB">
        <authorList>
            <consortium name="Ensembl"/>
        </authorList>
    </citation>
    <scope>IDENTIFICATION</scope>
</reference>
<dbReference type="SUPFAM" id="SSF46966">
    <property type="entry name" value="Spectrin repeat"/>
    <property type="match status" value="1"/>
</dbReference>
<evidence type="ECO:0000259" key="10">
    <source>
        <dbReference type="PROSITE" id="PS51049"/>
    </source>
</evidence>
<evidence type="ECO:0000256" key="2">
    <source>
        <dbReference type="ARBA" id="ARBA00022692"/>
    </source>
</evidence>
<evidence type="ECO:0000256" key="4">
    <source>
        <dbReference type="ARBA" id="ARBA00023136"/>
    </source>
</evidence>
<protein>
    <submittedName>
        <fullName evidence="11">Spectrin repeat containing nuclear envelope family member 4</fullName>
    </submittedName>
</protein>
<keyword evidence="5" id="KW-0539">Nucleus</keyword>
<feature type="topological domain" description="Perinuclear space" evidence="7">
    <location>
        <begin position="318"/>
        <end position="345"/>
    </location>
</feature>
<keyword evidence="4 7" id="KW-0472">Membrane</keyword>
<evidence type="ECO:0000256" key="6">
    <source>
        <dbReference type="ARBA" id="ARBA00046312"/>
    </source>
</evidence>
<evidence type="ECO:0000256" key="5">
    <source>
        <dbReference type="ARBA" id="ARBA00023242"/>
    </source>
</evidence>
<reference evidence="12" key="1">
    <citation type="submission" date="2011-03" db="EMBL/GenBank/DDBJ databases">
        <title>Version 3 of the genome sequence of Otolemur garnettii (Bushbaby).</title>
        <authorList>
            <consortium name="The Broad Institute Genome Sequencing Platform"/>
            <person name="Di Palma F."/>
            <person name="Johnson J."/>
            <person name="Lander E.S."/>
            <person name="Lindblad-Toh K."/>
            <person name="Jaffe D.B."/>
            <person name="Gnerre S."/>
            <person name="MacCallum I."/>
            <person name="Przybylski D."/>
            <person name="Ribeiro F.J."/>
            <person name="Burton J.N."/>
            <person name="Walker B.J."/>
            <person name="Sharpe T."/>
            <person name="Hall G."/>
        </authorList>
    </citation>
    <scope>NUCLEOTIDE SEQUENCE [LARGE SCALE GENOMIC DNA]</scope>
</reference>
<dbReference type="GO" id="GO:0005640">
    <property type="term" value="C:nuclear outer membrane"/>
    <property type="evidence" value="ECO:0007669"/>
    <property type="project" value="UniProtKB-SubCell"/>
</dbReference>
<dbReference type="PANTHER" id="PTHR21640:SF1">
    <property type="entry name" value="NESPRIN-4"/>
    <property type="match status" value="1"/>
</dbReference>
<keyword evidence="2 7" id="KW-0812">Transmembrane</keyword>
<keyword evidence="12" id="KW-1185">Reference proteome</keyword>
<evidence type="ECO:0000256" key="1">
    <source>
        <dbReference type="ARBA" id="ARBA00008619"/>
    </source>
</evidence>
<comment type="similarity">
    <text evidence="1">Belongs to the nesprin family.</text>
</comment>
<evidence type="ECO:0000256" key="8">
    <source>
        <dbReference type="SAM" id="MobiDB-lite"/>
    </source>
</evidence>
<evidence type="ECO:0000256" key="7">
    <source>
        <dbReference type="PROSITE-ProRule" id="PRU00385"/>
    </source>
</evidence>
<dbReference type="EMBL" id="AAQR03125263">
    <property type="status" value="NOT_ANNOTATED_CDS"/>
    <property type="molecule type" value="Genomic_DNA"/>
</dbReference>
<dbReference type="Pfam" id="PF10541">
    <property type="entry name" value="KASH"/>
    <property type="match status" value="1"/>
</dbReference>
<dbReference type="Ensembl" id="ENSOGAT00000028907.1">
    <property type="protein sequence ID" value="ENSOGAP00000018158.1"/>
    <property type="gene ID" value="ENSOGAG00000011485.2"/>
</dbReference>
<proteinExistence type="inferred from homology"/>
<dbReference type="HOGENOM" id="CLU_034166_1_0_1"/>
<dbReference type="GeneTree" id="ENSGT00510000049061"/>
<dbReference type="AlphaFoldDB" id="H0XPW7"/>
<feature type="region of interest" description="Disordered" evidence="8">
    <location>
        <begin position="1"/>
        <end position="91"/>
    </location>
</feature>
<feature type="compositionally biased region" description="Basic and acidic residues" evidence="8">
    <location>
        <begin position="82"/>
        <end position="91"/>
    </location>
</feature>
<dbReference type="PROSITE" id="PS51049">
    <property type="entry name" value="KASH"/>
    <property type="match status" value="1"/>
</dbReference>
<comment type="subcellular location">
    <subcellularLocation>
        <location evidence="6">Nucleus outer membrane</location>
        <topology evidence="6">Single-pass type IV membrane protein</topology>
    </subcellularLocation>
</comment>
<name>H0XPW7_OTOGA</name>